<dbReference type="EMBL" id="DVIQ01000046">
    <property type="protein sequence ID" value="HIS31604.1"/>
    <property type="molecule type" value="Genomic_DNA"/>
</dbReference>
<feature type="domain" description="Polymerase nucleotidyl transferase" evidence="1">
    <location>
        <begin position="13"/>
        <end position="90"/>
    </location>
</feature>
<gene>
    <name evidence="2" type="ORF">IAB44_08690</name>
</gene>
<protein>
    <submittedName>
        <fullName evidence="2">Nucleotidyltransferase domain-containing protein</fullName>
    </submittedName>
</protein>
<accession>A0A9D1ETJ7</accession>
<comment type="caution">
    <text evidence="2">The sequence shown here is derived from an EMBL/GenBank/DDBJ whole genome shotgun (WGS) entry which is preliminary data.</text>
</comment>
<dbReference type="InterPro" id="IPR002934">
    <property type="entry name" value="Polymerase_NTP_transf_dom"/>
</dbReference>
<dbReference type="Gene3D" id="3.30.460.10">
    <property type="entry name" value="Beta Polymerase, domain 2"/>
    <property type="match status" value="1"/>
</dbReference>
<reference evidence="2" key="2">
    <citation type="journal article" date="2021" name="PeerJ">
        <title>Extensive microbial diversity within the chicken gut microbiome revealed by metagenomics and culture.</title>
        <authorList>
            <person name="Gilroy R."/>
            <person name="Ravi A."/>
            <person name="Getino M."/>
            <person name="Pursley I."/>
            <person name="Horton D.L."/>
            <person name="Alikhan N.F."/>
            <person name="Baker D."/>
            <person name="Gharbi K."/>
            <person name="Hall N."/>
            <person name="Watson M."/>
            <person name="Adriaenssens E.M."/>
            <person name="Foster-Nyarko E."/>
            <person name="Jarju S."/>
            <person name="Secka A."/>
            <person name="Antonio M."/>
            <person name="Oren A."/>
            <person name="Chaudhuri R.R."/>
            <person name="La Ragione R."/>
            <person name="Hildebrand F."/>
            <person name="Pallen M.J."/>
        </authorList>
    </citation>
    <scope>NUCLEOTIDE SEQUENCE</scope>
    <source>
        <strain evidence="2">CHK190-19873</strain>
    </source>
</reference>
<evidence type="ECO:0000313" key="2">
    <source>
        <dbReference type="EMBL" id="HIS31604.1"/>
    </source>
</evidence>
<dbReference type="InterPro" id="IPR043519">
    <property type="entry name" value="NT_sf"/>
</dbReference>
<sequence length="310" mass="37617">MQVGTWPERRAALEKFQGALQEKFPEMDYNVFVFGSFVRDDFQDGKSDIDMIVYCEDMLKRMEIAEFCSEYFKRRQLEADVLEYYYMEDAYTYAVGILNSIQMTEYYPKKLRNELYVITRRYARYLEGQRRKLKYMRWDYTMWKRRKEENNHGGDAGRTMKNQALKLLESYDRYIKCDDERMKDDLLEAMSSRINHIAQAFCDIMAFIEISERNSAYEESWGYYARQYLKREIPKTEESKQAADFLRRRNDIVHDYFNIDRLNRDVLKAVANFGQGFLEMTEDLKEYCYEKFPEFQMEQNISKMKKTARR</sequence>
<evidence type="ECO:0000313" key="3">
    <source>
        <dbReference type="Proteomes" id="UP000823935"/>
    </source>
</evidence>
<proteinExistence type="predicted"/>
<reference evidence="2" key="1">
    <citation type="submission" date="2020-10" db="EMBL/GenBank/DDBJ databases">
        <authorList>
            <person name="Gilroy R."/>
        </authorList>
    </citation>
    <scope>NUCLEOTIDE SEQUENCE</scope>
    <source>
        <strain evidence="2">CHK190-19873</strain>
    </source>
</reference>
<dbReference type="Proteomes" id="UP000823935">
    <property type="component" value="Unassembled WGS sequence"/>
</dbReference>
<dbReference type="AlphaFoldDB" id="A0A9D1ETJ7"/>
<organism evidence="2 3">
    <name type="scientific">Candidatus Limivivens intestinipullorum</name>
    <dbReference type="NCBI Taxonomy" id="2840858"/>
    <lineage>
        <taxon>Bacteria</taxon>
        <taxon>Bacillati</taxon>
        <taxon>Bacillota</taxon>
        <taxon>Clostridia</taxon>
        <taxon>Lachnospirales</taxon>
        <taxon>Lachnospiraceae</taxon>
        <taxon>Lachnospiraceae incertae sedis</taxon>
        <taxon>Candidatus Limivivens</taxon>
    </lineage>
</organism>
<dbReference type="SUPFAM" id="SSF81301">
    <property type="entry name" value="Nucleotidyltransferase"/>
    <property type="match status" value="1"/>
</dbReference>
<evidence type="ECO:0000259" key="1">
    <source>
        <dbReference type="Pfam" id="PF01909"/>
    </source>
</evidence>
<dbReference type="GO" id="GO:0016779">
    <property type="term" value="F:nucleotidyltransferase activity"/>
    <property type="evidence" value="ECO:0007669"/>
    <property type="project" value="InterPro"/>
</dbReference>
<dbReference type="Pfam" id="PF01909">
    <property type="entry name" value="NTP_transf_2"/>
    <property type="match status" value="1"/>
</dbReference>
<name>A0A9D1ETJ7_9FIRM</name>